<gene>
    <name evidence="3" type="ORF">HQN60_05640</name>
</gene>
<feature type="chain" id="PRO_5026667038" evidence="1">
    <location>
        <begin position="23"/>
        <end position="191"/>
    </location>
</feature>
<dbReference type="Proteomes" id="UP000504844">
    <property type="component" value="Chromosome"/>
</dbReference>
<feature type="domain" description="Ice-binding protein C-terminal" evidence="2">
    <location>
        <begin position="166"/>
        <end position="189"/>
    </location>
</feature>
<dbReference type="EMBL" id="CP054143">
    <property type="protein sequence ID" value="QKJ66238.1"/>
    <property type="molecule type" value="Genomic_DNA"/>
</dbReference>
<dbReference type="NCBIfam" id="TIGR02595">
    <property type="entry name" value="PEP_CTERM"/>
    <property type="match status" value="1"/>
</dbReference>
<organism evidence="3 4">
    <name type="scientific">Deefgea piscis</name>
    <dbReference type="NCBI Taxonomy" id="2739061"/>
    <lineage>
        <taxon>Bacteria</taxon>
        <taxon>Pseudomonadati</taxon>
        <taxon>Pseudomonadota</taxon>
        <taxon>Betaproteobacteria</taxon>
        <taxon>Neisseriales</taxon>
        <taxon>Chitinibacteraceae</taxon>
        <taxon>Deefgea</taxon>
    </lineage>
</organism>
<evidence type="ECO:0000313" key="3">
    <source>
        <dbReference type="EMBL" id="QKJ66238.1"/>
    </source>
</evidence>
<feature type="signal peptide" evidence="1">
    <location>
        <begin position="1"/>
        <end position="22"/>
    </location>
</feature>
<evidence type="ECO:0000313" key="4">
    <source>
        <dbReference type="Proteomes" id="UP000504844"/>
    </source>
</evidence>
<dbReference type="AlphaFoldDB" id="A0A6M8SQ03"/>
<accession>A0A6M8SQ03</accession>
<dbReference type="InterPro" id="IPR013424">
    <property type="entry name" value="Ice-binding_C"/>
</dbReference>
<dbReference type="KEGG" id="dee:HQN60_05640"/>
<proteinExistence type="predicted"/>
<keyword evidence="4" id="KW-1185">Reference proteome</keyword>
<keyword evidence="1" id="KW-0732">Signal</keyword>
<reference evidence="3 4" key="1">
    <citation type="submission" date="2020-05" db="EMBL/GenBank/DDBJ databases">
        <title>Complete genome sequence of Deefgea sp. D17.</title>
        <authorList>
            <person name="Bae J.-W."/>
            <person name="Han J.E."/>
        </authorList>
    </citation>
    <scope>NUCLEOTIDE SEQUENCE [LARGE SCALE GENOMIC DNA]</scope>
    <source>
        <strain evidence="3 4">D17</strain>
    </source>
</reference>
<name>A0A6M8SQ03_9NEIS</name>
<dbReference type="Pfam" id="PF07589">
    <property type="entry name" value="PEP-CTERM"/>
    <property type="match status" value="1"/>
</dbReference>
<protein>
    <submittedName>
        <fullName evidence="3">PEP-CTERM sorting domain-containing protein</fullName>
    </submittedName>
</protein>
<evidence type="ECO:0000259" key="2">
    <source>
        <dbReference type="Pfam" id="PF07589"/>
    </source>
</evidence>
<sequence length="191" mass="19634">MKTLLLKVTATALVLASSGANAAFIGFGDDLANNKVEIGVDGFSSLSINGIALTLNQLGRIADLTKASFADGTRNTFVGTFIAGAALNGKTAFGYYGQNGASSGFSFNIQQTGNLATVTGSFQGFELGKSFAANGVAINPLNGKFNESGFDTLGYGFFSEKAPVAPVPEPETYALMGIGLLGLLAARRRKA</sequence>
<evidence type="ECO:0000256" key="1">
    <source>
        <dbReference type="SAM" id="SignalP"/>
    </source>
</evidence>
<dbReference type="RefSeq" id="WP_173532742.1">
    <property type="nucleotide sequence ID" value="NZ_CP054143.1"/>
</dbReference>